<comment type="caution">
    <text evidence="1">The sequence shown here is derived from an EMBL/GenBank/DDBJ whole genome shotgun (WGS) entry which is preliminary data.</text>
</comment>
<organism evidence="1 2">
    <name type="scientific">Diphasiastrum complanatum</name>
    <name type="common">Issler's clubmoss</name>
    <name type="synonym">Lycopodium complanatum</name>
    <dbReference type="NCBI Taxonomy" id="34168"/>
    <lineage>
        <taxon>Eukaryota</taxon>
        <taxon>Viridiplantae</taxon>
        <taxon>Streptophyta</taxon>
        <taxon>Embryophyta</taxon>
        <taxon>Tracheophyta</taxon>
        <taxon>Lycopodiopsida</taxon>
        <taxon>Lycopodiales</taxon>
        <taxon>Lycopodiaceae</taxon>
        <taxon>Lycopodioideae</taxon>
        <taxon>Diphasiastrum</taxon>
    </lineage>
</organism>
<name>A0ACC2E1H4_DIPCM</name>
<keyword evidence="2" id="KW-1185">Reference proteome</keyword>
<gene>
    <name evidence="1" type="ORF">O6H91_04G126100</name>
</gene>
<dbReference type="EMBL" id="CM055095">
    <property type="protein sequence ID" value="KAJ7560355.1"/>
    <property type="molecule type" value="Genomic_DNA"/>
</dbReference>
<proteinExistence type="predicted"/>
<protein>
    <submittedName>
        <fullName evidence="1">Uncharacterized protein</fullName>
    </submittedName>
</protein>
<evidence type="ECO:0000313" key="1">
    <source>
        <dbReference type="EMBL" id="KAJ7560355.1"/>
    </source>
</evidence>
<sequence length="188" mass="20810">MGLCASSCSAASPASTARTTASWAVLDHTQYMDRSVASALKERIQCSFEGLGSAEGCRYEDHRQQKGEGAIVGLHSSWVTPFILGMARPSDHIIKQYFIIYQFHSAGIDAILNLQEPGEHAACGHGIKAESGFSYTPELFMENKIFYYNFPWRDMQCPALDYSLRIVQVMDFHITRGGKVAVHCHSGL</sequence>
<evidence type="ECO:0000313" key="2">
    <source>
        <dbReference type="Proteomes" id="UP001162992"/>
    </source>
</evidence>
<dbReference type="Proteomes" id="UP001162992">
    <property type="component" value="Chromosome 4"/>
</dbReference>
<reference evidence="2" key="1">
    <citation type="journal article" date="2024" name="Proc. Natl. Acad. Sci. U.S.A.">
        <title>Extraordinary preservation of gene collinearity over three hundred million years revealed in homosporous lycophytes.</title>
        <authorList>
            <person name="Li C."/>
            <person name="Wickell D."/>
            <person name="Kuo L.Y."/>
            <person name="Chen X."/>
            <person name="Nie B."/>
            <person name="Liao X."/>
            <person name="Peng D."/>
            <person name="Ji J."/>
            <person name="Jenkins J."/>
            <person name="Williams M."/>
            <person name="Shu S."/>
            <person name="Plott C."/>
            <person name="Barry K."/>
            <person name="Rajasekar S."/>
            <person name="Grimwood J."/>
            <person name="Han X."/>
            <person name="Sun S."/>
            <person name="Hou Z."/>
            <person name="He W."/>
            <person name="Dai G."/>
            <person name="Sun C."/>
            <person name="Schmutz J."/>
            <person name="Leebens-Mack J.H."/>
            <person name="Li F.W."/>
            <person name="Wang L."/>
        </authorList>
    </citation>
    <scope>NUCLEOTIDE SEQUENCE [LARGE SCALE GENOMIC DNA]</scope>
    <source>
        <strain evidence="2">cv. PW_Plant_1</strain>
    </source>
</reference>
<feature type="non-terminal residue" evidence="1">
    <location>
        <position position="188"/>
    </location>
</feature>
<accession>A0ACC2E1H4</accession>